<dbReference type="RefSeq" id="WP_085219280.1">
    <property type="nucleotide sequence ID" value="NZ_LT840185.1"/>
</dbReference>
<dbReference type="PROSITE" id="PS51885">
    <property type="entry name" value="NEPRILYSIN"/>
    <property type="match status" value="1"/>
</dbReference>
<gene>
    <name evidence="11" type="ORF">SAMN06295910_2764</name>
</gene>
<dbReference type="GO" id="GO:0016485">
    <property type="term" value="P:protein processing"/>
    <property type="evidence" value="ECO:0007669"/>
    <property type="project" value="TreeGrafter"/>
</dbReference>
<evidence type="ECO:0000256" key="1">
    <source>
        <dbReference type="ARBA" id="ARBA00001947"/>
    </source>
</evidence>
<name>A0A1X7H2Y3_9SPHN</name>
<feature type="domain" description="Peptidase M13 N-terminal" evidence="10">
    <location>
        <begin position="58"/>
        <end position="428"/>
    </location>
</feature>
<keyword evidence="3" id="KW-0645">Protease</keyword>
<evidence type="ECO:0000313" key="12">
    <source>
        <dbReference type="Proteomes" id="UP000192934"/>
    </source>
</evidence>
<keyword evidence="7" id="KW-0482">Metalloprotease</keyword>
<dbReference type="InterPro" id="IPR042089">
    <property type="entry name" value="Peptidase_M13_dom_2"/>
</dbReference>
<keyword evidence="12" id="KW-1185">Reference proteome</keyword>
<evidence type="ECO:0000256" key="5">
    <source>
        <dbReference type="ARBA" id="ARBA00022801"/>
    </source>
</evidence>
<keyword evidence="8" id="KW-0732">Signal</keyword>
<dbReference type="AlphaFoldDB" id="A0A1X7H2Y3"/>
<dbReference type="Pfam" id="PF01431">
    <property type="entry name" value="Peptidase_M13"/>
    <property type="match status" value="1"/>
</dbReference>
<evidence type="ECO:0000256" key="6">
    <source>
        <dbReference type="ARBA" id="ARBA00022833"/>
    </source>
</evidence>
<dbReference type="PANTHER" id="PTHR11733">
    <property type="entry name" value="ZINC METALLOPROTEASE FAMILY M13 NEPRILYSIN-RELATED"/>
    <property type="match status" value="1"/>
</dbReference>
<keyword evidence="5" id="KW-0378">Hydrolase</keyword>
<dbReference type="Proteomes" id="UP000192934">
    <property type="component" value="Chromosome I"/>
</dbReference>
<comment type="cofactor">
    <cofactor evidence="1">
        <name>Zn(2+)</name>
        <dbReference type="ChEBI" id="CHEBI:29105"/>
    </cofactor>
</comment>
<dbReference type="Pfam" id="PF05649">
    <property type="entry name" value="Peptidase_M13_N"/>
    <property type="match status" value="1"/>
</dbReference>
<dbReference type="GO" id="GO:0005886">
    <property type="term" value="C:plasma membrane"/>
    <property type="evidence" value="ECO:0007669"/>
    <property type="project" value="TreeGrafter"/>
</dbReference>
<proteinExistence type="inferred from homology"/>
<organism evidence="11 12">
    <name type="scientific">Allosphingosinicella indica</name>
    <dbReference type="NCBI Taxonomy" id="941907"/>
    <lineage>
        <taxon>Bacteria</taxon>
        <taxon>Pseudomonadati</taxon>
        <taxon>Pseudomonadota</taxon>
        <taxon>Alphaproteobacteria</taxon>
        <taxon>Sphingomonadales</taxon>
        <taxon>Sphingomonadaceae</taxon>
        <taxon>Allosphingosinicella</taxon>
    </lineage>
</organism>
<dbReference type="InterPro" id="IPR018497">
    <property type="entry name" value="Peptidase_M13_C"/>
</dbReference>
<dbReference type="SUPFAM" id="SSF55486">
    <property type="entry name" value="Metalloproteases ('zincins'), catalytic domain"/>
    <property type="match status" value="1"/>
</dbReference>
<keyword evidence="4" id="KW-0479">Metal-binding</keyword>
<keyword evidence="6" id="KW-0862">Zinc</keyword>
<feature type="domain" description="Peptidase M13 C-terminal" evidence="9">
    <location>
        <begin position="480"/>
        <end position="680"/>
    </location>
</feature>
<evidence type="ECO:0000256" key="7">
    <source>
        <dbReference type="ARBA" id="ARBA00023049"/>
    </source>
</evidence>
<accession>A0A1X7H2Y3</accession>
<evidence type="ECO:0000256" key="2">
    <source>
        <dbReference type="ARBA" id="ARBA00007357"/>
    </source>
</evidence>
<dbReference type="EMBL" id="LT840185">
    <property type="protein sequence ID" value="SMF78834.1"/>
    <property type="molecule type" value="Genomic_DNA"/>
</dbReference>
<dbReference type="Gene3D" id="3.40.390.10">
    <property type="entry name" value="Collagenase (Catalytic Domain)"/>
    <property type="match status" value="1"/>
</dbReference>
<sequence>MRYLIALLWASTAVAGYAVSAAAQDAPAPAAAPAAAAKPTIGDFGFDAAGMDRSVNAGDDFYAYANGTWAKDTAIPADRSNYGMFTMLEELSNERTHKILEEQQKAAGSKSGDFYASFMDRAAVNKAGIAPLQPTLKEIDGADTPAALTAVMGKLSRKGINLPFGTYVDSDDKSPDSPIFQILQGGLGLPDRDYYLSEDPGLVSKREAYRGYMVKLMALAGEKNAEARAKAVLDLETEIARLHWTQVDSRDADKTYNKMTAAELKKAAPAFNWDGYLKEIGVAQQPAFLVRQPTAVTGMAALIAKTPAAVLKDYTKVHTIDEMAPYLSQPFVDANFAFHGTSLNGTPENQADWKRGVTLVTGAMGEEVGKIYVERYFPPESKAAADTLVKNVIAAMDRRIQGLAWMAPETKARARAKLAAFTPKIGYPETWRDYSALTVKRDDLLGNVMRANEFEHARGIGKLGKPIDRTEWFMTPMTINAYANFAWNEIVFPAAILQPPFFDPYADAAINYGGIGAVIGHEISHHFDDQGSKYDETGSLKEWWTPGDVQRFNALTDKLGAQYDGYEVFPGKSVNGKLTMGENIGDLAGVTIAYDAYQATLGGKPAPAIDGFSGDQRFYLGWAQVWRRNYRDDNLLQRLITDPHSPSKQRTYVVRNFDQWYKAYGVQPGQKLYLAPDQRVHIW</sequence>
<dbReference type="STRING" id="941907.SAMN06295910_2764"/>
<reference evidence="12" key="1">
    <citation type="submission" date="2017-04" db="EMBL/GenBank/DDBJ databases">
        <authorList>
            <person name="Varghese N."/>
            <person name="Submissions S."/>
        </authorList>
    </citation>
    <scope>NUCLEOTIDE SEQUENCE [LARGE SCALE GENOMIC DNA]</scope>
    <source>
        <strain evidence="12">Dd16</strain>
    </source>
</reference>
<feature type="chain" id="PRO_5011965131" evidence="8">
    <location>
        <begin position="24"/>
        <end position="683"/>
    </location>
</feature>
<dbReference type="GO" id="GO:0004222">
    <property type="term" value="F:metalloendopeptidase activity"/>
    <property type="evidence" value="ECO:0007669"/>
    <property type="project" value="InterPro"/>
</dbReference>
<evidence type="ECO:0000256" key="4">
    <source>
        <dbReference type="ARBA" id="ARBA00022723"/>
    </source>
</evidence>
<dbReference type="InterPro" id="IPR000718">
    <property type="entry name" value="Peptidase_M13"/>
</dbReference>
<dbReference type="CDD" id="cd08662">
    <property type="entry name" value="M13"/>
    <property type="match status" value="1"/>
</dbReference>
<evidence type="ECO:0000256" key="8">
    <source>
        <dbReference type="SAM" id="SignalP"/>
    </source>
</evidence>
<evidence type="ECO:0000313" key="11">
    <source>
        <dbReference type="EMBL" id="SMF78834.1"/>
    </source>
</evidence>
<feature type="signal peptide" evidence="8">
    <location>
        <begin position="1"/>
        <end position="23"/>
    </location>
</feature>
<dbReference type="PANTHER" id="PTHR11733:SF167">
    <property type="entry name" value="FI17812P1-RELATED"/>
    <property type="match status" value="1"/>
</dbReference>
<dbReference type="OrthoDB" id="9775677at2"/>
<evidence type="ECO:0000259" key="10">
    <source>
        <dbReference type="Pfam" id="PF05649"/>
    </source>
</evidence>
<evidence type="ECO:0000256" key="3">
    <source>
        <dbReference type="ARBA" id="ARBA00022670"/>
    </source>
</evidence>
<dbReference type="PRINTS" id="PR00786">
    <property type="entry name" value="NEPRILYSIN"/>
</dbReference>
<comment type="similarity">
    <text evidence="2">Belongs to the peptidase M13 family.</text>
</comment>
<dbReference type="InterPro" id="IPR024079">
    <property type="entry name" value="MetalloPept_cat_dom_sf"/>
</dbReference>
<protein>
    <submittedName>
        <fullName evidence="11">Putative endopeptidase</fullName>
    </submittedName>
</protein>
<dbReference type="Gene3D" id="1.10.1380.10">
    <property type="entry name" value="Neutral endopeptidase , domain2"/>
    <property type="match status" value="1"/>
</dbReference>
<dbReference type="GO" id="GO:0046872">
    <property type="term" value="F:metal ion binding"/>
    <property type="evidence" value="ECO:0007669"/>
    <property type="project" value="UniProtKB-KW"/>
</dbReference>
<evidence type="ECO:0000259" key="9">
    <source>
        <dbReference type="Pfam" id="PF01431"/>
    </source>
</evidence>
<dbReference type="InterPro" id="IPR008753">
    <property type="entry name" value="Peptidase_M13_N"/>
</dbReference>